<reference evidence="9 10" key="1">
    <citation type="submission" date="2015-08" db="EMBL/GenBank/DDBJ databases">
        <title>Complete genome sequence of Sulfurifustis variabilis.</title>
        <authorList>
            <person name="Miura A."/>
            <person name="Kojima H."/>
            <person name="Fukui M."/>
        </authorList>
    </citation>
    <scope>NUCLEOTIDE SEQUENCE [LARGE SCALE GENOMIC DNA]</scope>
    <source>
        <strain evidence="10">skN76</strain>
    </source>
</reference>
<evidence type="ECO:0000256" key="4">
    <source>
        <dbReference type="ARBA" id="ARBA00022839"/>
    </source>
</evidence>
<dbReference type="HAMAP" id="MF_00378">
    <property type="entry name" value="Exonuc_7_L"/>
    <property type="match status" value="1"/>
</dbReference>
<dbReference type="GO" id="GO:0005737">
    <property type="term" value="C:cytoplasm"/>
    <property type="evidence" value="ECO:0007669"/>
    <property type="project" value="UniProtKB-SubCell"/>
</dbReference>
<dbReference type="InterPro" id="IPR003753">
    <property type="entry name" value="Exonuc_VII_L"/>
</dbReference>
<dbReference type="CDD" id="cd04489">
    <property type="entry name" value="ExoVII_LU_OBF"/>
    <property type="match status" value="1"/>
</dbReference>
<accession>A0A1B4V3M4</accession>
<dbReference type="KEGG" id="sva:SVA_1591"/>
<evidence type="ECO:0000313" key="10">
    <source>
        <dbReference type="Proteomes" id="UP000218899"/>
    </source>
</evidence>
<name>A0A1B4V3M4_9GAMM</name>
<comment type="subunit">
    <text evidence="5">Heterooligomer composed of large and small subunits.</text>
</comment>
<dbReference type="EC" id="3.1.11.6" evidence="5"/>
<feature type="domain" description="Exonuclease VII large subunit C-terminal" evidence="7">
    <location>
        <begin position="133"/>
        <end position="446"/>
    </location>
</feature>
<evidence type="ECO:0000313" key="9">
    <source>
        <dbReference type="EMBL" id="BAU48153.1"/>
    </source>
</evidence>
<feature type="domain" description="OB-fold nucleic acid binding" evidence="8">
    <location>
        <begin position="17"/>
        <end position="109"/>
    </location>
</feature>
<comment type="function">
    <text evidence="5">Bidirectionally degrades single-stranded DNA into large acid-insoluble oligonucleotides, which are then degraded further into small acid-soluble oligonucleotides.</text>
</comment>
<dbReference type="Pfam" id="PF02601">
    <property type="entry name" value="Exonuc_VII_L"/>
    <property type="match status" value="1"/>
</dbReference>
<dbReference type="NCBIfam" id="TIGR00237">
    <property type="entry name" value="xseA"/>
    <property type="match status" value="1"/>
</dbReference>
<keyword evidence="4 5" id="KW-0269">Exonuclease</keyword>
<evidence type="ECO:0000256" key="6">
    <source>
        <dbReference type="RuleBase" id="RU004355"/>
    </source>
</evidence>
<evidence type="ECO:0000256" key="3">
    <source>
        <dbReference type="ARBA" id="ARBA00022801"/>
    </source>
</evidence>
<sequence length="454" mass="50956">MEPRPAVPRSSTFRDIYTVSRLNREAKLLLEGSFPAVWLEGEISNLARPTSGHAYFCLKDAQAQVRCALFRTQLRLIPVTPREGMHVLVRARVSLYEGRGEFQLIIEHLEEAGEGALRRAFEALKMRLSQEGLFDLSRKRPLPPLPRRIGVITSPTGAVLHDVVTTLRRRFPAIPVLLYPIPVQGAAAAERVAAAIRLAGERRDCDVLILARGGGSLEDLWAFNEEIVARAIVACPVPIVSGVGHETDLTIADLAADVRAPTPTAAAELVSPHRGEWLERFRGLEIRLARLATEALRNRGQRLDWLAARLVHPRARIDTLSHRLATLRQRLAFAQSRILHHRRNRLHELNTRLERCSPLSAVRARSLDCRHLYERLRHATLRELERRREQLAQLGQALNAYSPLATLDRGYAIVRDAKGGAILRDAQSIEPGERVEARLARGVLECVVEKRRPS</sequence>
<dbReference type="InterPro" id="IPR025824">
    <property type="entry name" value="OB-fold_nuc-bd_dom"/>
</dbReference>
<dbReference type="EMBL" id="AP014936">
    <property type="protein sequence ID" value="BAU48153.1"/>
    <property type="molecule type" value="Genomic_DNA"/>
</dbReference>
<dbReference type="InterPro" id="IPR020579">
    <property type="entry name" value="Exonuc_VII_lsu_C"/>
</dbReference>
<dbReference type="GO" id="GO:0003676">
    <property type="term" value="F:nucleic acid binding"/>
    <property type="evidence" value="ECO:0007669"/>
    <property type="project" value="InterPro"/>
</dbReference>
<comment type="catalytic activity">
    <reaction evidence="5 6">
        <text>Exonucleolytic cleavage in either 5'- to 3'- or 3'- to 5'-direction to yield nucleoside 5'-phosphates.</text>
        <dbReference type="EC" id="3.1.11.6"/>
    </reaction>
</comment>
<dbReference type="GO" id="GO:0009318">
    <property type="term" value="C:exodeoxyribonuclease VII complex"/>
    <property type="evidence" value="ECO:0007669"/>
    <property type="project" value="UniProtKB-UniRule"/>
</dbReference>
<keyword evidence="2 5" id="KW-0540">Nuclease</keyword>
<comment type="subcellular location">
    <subcellularLocation>
        <location evidence="5 6">Cytoplasm</location>
    </subcellularLocation>
</comment>
<dbReference type="GO" id="GO:0008855">
    <property type="term" value="F:exodeoxyribonuclease VII activity"/>
    <property type="evidence" value="ECO:0007669"/>
    <property type="project" value="UniProtKB-UniRule"/>
</dbReference>
<keyword evidence="3 5" id="KW-0378">Hydrolase</keyword>
<keyword evidence="1 5" id="KW-0963">Cytoplasm</keyword>
<dbReference type="GO" id="GO:0006308">
    <property type="term" value="P:DNA catabolic process"/>
    <property type="evidence" value="ECO:0007669"/>
    <property type="project" value="UniProtKB-UniRule"/>
</dbReference>
<evidence type="ECO:0000256" key="1">
    <source>
        <dbReference type="ARBA" id="ARBA00022490"/>
    </source>
</evidence>
<dbReference type="Pfam" id="PF13742">
    <property type="entry name" value="tRNA_anti_2"/>
    <property type="match status" value="1"/>
</dbReference>
<dbReference type="PANTHER" id="PTHR30008:SF0">
    <property type="entry name" value="EXODEOXYRIBONUCLEASE 7 LARGE SUBUNIT"/>
    <property type="match status" value="1"/>
</dbReference>
<dbReference type="AlphaFoldDB" id="A0A1B4V3M4"/>
<dbReference type="PANTHER" id="PTHR30008">
    <property type="entry name" value="EXODEOXYRIBONUCLEASE 7 LARGE SUBUNIT"/>
    <property type="match status" value="1"/>
</dbReference>
<evidence type="ECO:0000259" key="7">
    <source>
        <dbReference type="Pfam" id="PF02601"/>
    </source>
</evidence>
<proteinExistence type="inferred from homology"/>
<comment type="similarity">
    <text evidence="5 6">Belongs to the XseA family.</text>
</comment>
<dbReference type="Proteomes" id="UP000218899">
    <property type="component" value="Chromosome"/>
</dbReference>
<dbReference type="RefSeq" id="WP_096460695.1">
    <property type="nucleotide sequence ID" value="NZ_AP014936.1"/>
</dbReference>
<gene>
    <name evidence="5" type="primary">xseA</name>
    <name evidence="9" type="ORF">SVA_1591</name>
</gene>
<evidence type="ECO:0000256" key="2">
    <source>
        <dbReference type="ARBA" id="ARBA00022722"/>
    </source>
</evidence>
<keyword evidence="10" id="KW-1185">Reference proteome</keyword>
<protein>
    <recommendedName>
        <fullName evidence="5">Exodeoxyribonuclease 7 large subunit</fullName>
        <ecNumber evidence="5">3.1.11.6</ecNumber>
    </recommendedName>
    <alternativeName>
        <fullName evidence="5">Exodeoxyribonuclease VII large subunit</fullName>
        <shortName evidence="5">Exonuclease VII large subunit</shortName>
    </alternativeName>
</protein>
<evidence type="ECO:0000259" key="8">
    <source>
        <dbReference type="Pfam" id="PF13742"/>
    </source>
</evidence>
<dbReference type="OrthoDB" id="9802795at2"/>
<organism evidence="9 10">
    <name type="scientific">Sulfurifustis variabilis</name>
    <dbReference type="NCBI Taxonomy" id="1675686"/>
    <lineage>
        <taxon>Bacteria</taxon>
        <taxon>Pseudomonadati</taxon>
        <taxon>Pseudomonadota</taxon>
        <taxon>Gammaproteobacteria</taxon>
        <taxon>Acidiferrobacterales</taxon>
        <taxon>Acidiferrobacteraceae</taxon>
        <taxon>Sulfurifustis</taxon>
    </lineage>
</organism>
<evidence type="ECO:0000256" key="5">
    <source>
        <dbReference type="HAMAP-Rule" id="MF_00378"/>
    </source>
</evidence>